<feature type="transmembrane region" description="Helical" evidence="1">
    <location>
        <begin position="253"/>
        <end position="270"/>
    </location>
</feature>
<sequence>MSKGKGAFLLIIGVVLIGSFFLFSIFLPSSYPPYSSESPARDGVKGLYRLLEKQRVNVSRWDSTWEHLPNKKQDVLFIVSPKSLLVPGDSLEHLFEWIERGNIVVLWAKPGDPMVTELGFAGQSSDKQGKWMSMESQQKVWLKEINRLYFPSDAWLSDLIELDSEWKDTKGKRRVGSLQMGAGSIYYIPDPDMITNRYIDRGDNLALPLYFASLAKGQVLFDEGVRKGALSGKLDYEQKGAPTSPTDLLSRESWLLLIQGVILFFFWIYLRGKRFANPRWETVHSSRSSDEYTSAMAGLYQWAELGKESLAIQLEEMLNQTSKVLGLPVGSSQSDIIQQTQLLMGKQVEDRLKKLIVEVENASPKVSGQELIRLSQKIYDTGEEIKRWKKTILPLQK</sequence>
<feature type="transmembrane region" description="Helical" evidence="1">
    <location>
        <begin position="7"/>
        <end position="27"/>
    </location>
</feature>
<accession>A0A7D4CFM3</accession>
<dbReference type="Proteomes" id="UP000503088">
    <property type="component" value="Chromosome"/>
</dbReference>
<reference evidence="3 4" key="1">
    <citation type="submission" date="2020-01" db="EMBL/GenBank/DDBJ databases">
        <authorList>
            <person name="Gulvik C.A."/>
            <person name="Batra D.G."/>
        </authorList>
    </citation>
    <scope>NUCLEOTIDE SEQUENCE [LARGE SCALE GENOMIC DNA]</scope>
    <source>
        <strain evidence="3 4">W9323</strain>
    </source>
</reference>
<dbReference type="EMBL" id="CP048104">
    <property type="protein sequence ID" value="QKG84434.1"/>
    <property type="molecule type" value="Genomic_DNA"/>
</dbReference>
<keyword evidence="1" id="KW-0472">Membrane</keyword>
<name>A0A7D4CFM3_9BACL</name>
<keyword evidence="1" id="KW-0812">Transmembrane</keyword>
<gene>
    <name evidence="3" type="ORF">GXN76_08040</name>
</gene>
<proteinExistence type="predicted"/>
<dbReference type="RefSeq" id="WP_173222117.1">
    <property type="nucleotide sequence ID" value="NZ_CP048104.1"/>
</dbReference>
<keyword evidence="4" id="KW-1185">Reference proteome</keyword>
<dbReference type="InterPro" id="IPR025646">
    <property type="entry name" value="DUF4350"/>
</dbReference>
<evidence type="ECO:0000313" key="3">
    <source>
        <dbReference type="EMBL" id="QKG84434.1"/>
    </source>
</evidence>
<feature type="domain" description="DUF4350" evidence="2">
    <location>
        <begin position="36"/>
        <end position="207"/>
    </location>
</feature>
<dbReference type="Pfam" id="PF14258">
    <property type="entry name" value="DUF4350"/>
    <property type="match status" value="1"/>
</dbReference>
<evidence type="ECO:0000313" key="4">
    <source>
        <dbReference type="Proteomes" id="UP000503088"/>
    </source>
</evidence>
<organism evidence="3 4">
    <name type="scientific">Kroppenstedtia pulmonis</name>
    <dbReference type="NCBI Taxonomy" id="1380685"/>
    <lineage>
        <taxon>Bacteria</taxon>
        <taxon>Bacillati</taxon>
        <taxon>Bacillota</taxon>
        <taxon>Bacilli</taxon>
        <taxon>Bacillales</taxon>
        <taxon>Thermoactinomycetaceae</taxon>
        <taxon>Kroppenstedtia</taxon>
    </lineage>
</organism>
<evidence type="ECO:0000256" key="1">
    <source>
        <dbReference type="SAM" id="Phobius"/>
    </source>
</evidence>
<keyword evidence="1" id="KW-1133">Transmembrane helix</keyword>
<dbReference type="AlphaFoldDB" id="A0A7D4CFM3"/>
<evidence type="ECO:0000259" key="2">
    <source>
        <dbReference type="Pfam" id="PF14258"/>
    </source>
</evidence>
<protein>
    <submittedName>
        <fullName evidence="3">DUF4350 domain-containing protein</fullName>
    </submittedName>
</protein>
<dbReference type="KEGG" id="kpul:GXN76_08040"/>